<protein>
    <submittedName>
        <fullName evidence="1">Uncharacterized protein</fullName>
    </submittedName>
</protein>
<evidence type="ECO:0000313" key="1">
    <source>
        <dbReference type="EMBL" id="KFD55079.1"/>
    </source>
</evidence>
<accession>A0A085MCY3</accession>
<dbReference type="EMBL" id="KL363202">
    <property type="protein sequence ID" value="KFD55079.1"/>
    <property type="molecule type" value="Genomic_DNA"/>
</dbReference>
<evidence type="ECO:0000313" key="2">
    <source>
        <dbReference type="Proteomes" id="UP000030764"/>
    </source>
</evidence>
<dbReference type="Proteomes" id="UP000030764">
    <property type="component" value="Unassembled WGS sequence"/>
</dbReference>
<keyword evidence="2" id="KW-1185">Reference proteome</keyword>
<sequence length="73" mass="8299">MRTVIIADLRELMRRGNLNLGHTFRKESIVTPPNADPFRKKACHPVMPLLNELSFIGSQKEGAILNRWPASDE</sequence>
<proteinExistence type="predicted"/>
<gene>
    <name evidence="1" type="ORF">M513_03997</name>
</gene>
<name>A0A085MCY3_9BILA</name>
<reference evidence="1 2" key="1">
    <citation type="journal article" date="2014" name="Nat. Genet.">
        <title>Genome and transcriptome of the porcine whipworm Trichuris suis.</title>
        <authorList>
            <person name="Jex A.R."/>
            <person name="Nejsum P."/>
            <person name="Schwarz E.M."/>
            <person name="Hu L."/>
            <person name="Young N.D."/>
            <person name="Hall R.S."/>
            <person name="Korhonen P.K."/>
            <person name="Liao S."/>
            <person name="Thamsborg S."/>
            <person name="Xia J."/>
            <person name="Xu P."/>
            <person name="Wang S."/>
            <person name="Scheerlinck J.P."/>
            <person name="Hofmann A."/>
            <person name="Sternberg P.W."/>
            <person name="Wang J."/>
            <person name="Gasser R.B."/>
        </authorList>
    </citation>
    <scope>NUCLEOTIDE SEQUENCE [LARGE SCALE GENOMIC DNA]</scope>
    <source>
        <strain evidence="1">DCEP-RM93M</strain>
    </source>
</reference>
<organism evidence="1 2">
    <name type="scientific">Trichuris suis</name>
    <name type="common">pig whipworm</name>
    <dbReference type="NCBI Taxonomy" id="68888"/>
    <lineage>
        <taxon>Eukaryota</taxon>
        <taxon>Metazoa</taxon>
        <taxon>Ecdysozoa</taxon>
        <taxon>Nematoda</taxon>
        <taxon>Enoplea</taxon>
        <taxon>Dorylaimia</taxon>
        <taxon>Trichinellida</taxon>
        <taxon>Trichuridae</taxon>
        <taxon>Trichuris</taxon>
    </lineage>
</organism>
<dbReference type="AlphaFoldDB" id="A0A085MCY3"/>